<dbReference type="Pfam" id="PF01868">
    <property type="entry name" value="RNase_P-MRP_p29"/>
    <property type="match status" value="1"/>
</dbReference>
<dbReference type="GO" id="GO:0005634">
    <property type="term" value="C:nucleus"/>
    <property type="evidence" value="ECO:0007669"/>
    <property type="project" value="UniProtKB-SubCell"/>
</dbReference>
<name>A0A1E4RRU8_9ASCO</name>
<dbReference type="GO" id="GO:0030677">
    <property type="term" value="C:ribonuclease P complex"/>
    <property type="evidence" value="ECO:0007669"/>
    <property type="project" value="InterPro"/>
</dbReference>
<dbReference type="GO" id="GO:0000172">
    <property type="term" value="C:ribonuclease MRP complex"/>
    <property type="evidence" value="ECO:0007669"/>
    <property type="project" value="InterPro"/>
</dbReference>
<dbReference type="InterPro" id="IPR002730">
    <property type="entry name" value="Rpp29/RNP1"/>
</dbReference>
<protein>
    <recommendedName>
        <fullName evidence="3">Ribonuclease P protein subunit</fullName>
    </recommendedName>
</protein>
<dbReference type="Proteomes" id="UP000095085">
    <property type="component" value="Unassembled WGS sequence"/>
</dbReference>
<keyword evidence="5" id="KW-1185">Reference proteome</keyword>
<gene>
    <name evidence="4" type="ORF">HYPBUDRAFT_103916</name>
</gene>
<dbReference type="PANTHER" id="PTHR13348">
    <property type="entry name" value="RIBONUCLEASE P SUBUNIT P29"/>
    <property type="match status" value="1"/>
</dbReference>
<evidence type="ECO:0000313" key="4">
    <source>
        <dbReference type="EMBL" id="ODV69992.1"/>
    </source>
</evidence>
<sequence length="293" mass="33846">MNRNNVLEKHLLSRSYDSESRIEELLNERYSLRGTQRHFMHIVPTISAEEKKGPIKILNHGEVSEPNAKVTKERRVNTRRELRLYIQSTLANQTKLIKKIQAYNRMNKERNDSNKKKPFPVVKLIDHYKIPKFEDFKPINNLWQNYIQDLLFPQQVNSLPGSQALLQKLSLADFNGCLLHVIDSKNKNCIGIRGIVAWDTQYSFILCTPRNEDSKEWNGSRSEFTPAEQVGGLRIISKKGTLFGFDIQLPSKLQSEGGNEETLGFTIIGSRFEFRSVDRSGKKFKNHNVDDLV</sequence>
<dbReference type="SUPFAM" id="SSF101744">
    <property type="entry name" value="Rof/RNase P subunit-like"/>
    <property type="match status" value="1"/>
</dbReference>
<evidence type="ECO:0000256" key="2">
    <source>
        <dbReference type="ARBA" id="ARBA00006181"/>
    </source>
</evidence>
<accession>A0A1E4RRU8</accession>
<dbReference type="OrthoDB" id="124041at2759"/>
<dbReference type="GO" id="GO:0001682">
    <property type="term" value="P:tRNA 5'-leader removal"/>
    <property type="evidence" value="ECO:0007669"/>
    <property type="project" value="InterPro"/>
</dbReference>
<dbReference type="GO" id="GO:0006364">
    <property type="term" value="P:rRNA processing"/>
    <property type="evidence" value="ECO:0007669"/>
    <property type="project" value="TreeGrafter"/>
</dbReference>
<proteinExistence type="inferred from homology"/>
<dbReference type="InterPro" id="IPR016848">
    <property type="entry name" value="RNase_P/MRP_Rpp29-subunit"/>
</dbReference>
<dbReference type="Gene3D" id="2.30.30.210">
    <property type="entry name" value="Ribonuclease P/MRP, subunit p29"/>
    <property type="match status" value="1"/>
</dbReference>
<dbReference type="InterPro" id="IPR036980">
    <property type="entry name" value="RNase_P/MRP_Rpp29_sf"/>
</dbReference>
<evidence type="ECO:0000256" key="3">
    <source>
        <dbReference type="PIRNR" id="PIRNR027081"/>
    </source>
</evidence>
<dbReference type="GO" id="GO:0033204">
    <property type="term" value="F:ribonuclease P RNA binding"/>
    <property type="evidence" value="ECO:0007669"/>
    <property type="project" value="InterPro"/>
</dbReference>
<keyword evidence="3" id="KW-0819">tRNA processing</keyword>
<dbReference type="RefSeq" id="XP_020079059.1">
    <property type="nucleotide sequence ID" value="XM_020218315.1"/>
</dbReference>
<comment type="similarity">
    <text evidence="2">Belongs to the eukaryotic/archaeal RNase P protein component 1 family.</text>
</comment>
<dbReference type="PIRSF" id="PIRSF027081">
    <property type="entry name" value="RNase_P/MRP_p29_subunit"/>
    <property type="match status" value="1"/>
</dbReference>
<dbReference type="EMBL" id="KV454538">
    <property type="protein sequence ID" value="ODV69992.1"/>
    <property type="molecule type" value="Genomic_DNA"/>
</dbReference>
<dbReference type="SMART" id="SM00538">
    <property type="entry name" value="POP4"/>
    <property type="match status" value="1"/>
</dbReference>
<evidence type="ECO:0000256" key="1">
    <source>
        <dbReference type="ARBA" id="ARBA00004123"/>
    </source>
</evidence>
<dbReference type="PANTHER" id="PTHR13348:SF0">
    <property type="entry name" value="RIBONUCLEASE P PROTEIN SUBUNIT P29"/>
    <property type="match status" value="1"/>
</dbReference>
<dbReference type="InterPro" id="IPR023534">
    <property type="entry name" value="Rof/RNase_P-like"/>
</dbReference>
<dbReference type="GeneID" id="30992865"/>
<dbReference type="AlphaFoldDB" id="A0A1E4RRU8"/>
<evidence type="ECO:0000313" key="5">
    <source>
        <dbReference type="Proteomes" id="UP000095085"/>
    </source>
</evidence>
<comment type="subcellular location">
    <subcellularLocation>
        <location evidence="1">Nucleus</location>
    </subcellularLocation>
</comment>
<keyword evidence="3" id="KW-0539">Nucleus</keyword>
<dbReference type="STRING" id="984485.A0A1E4RRU8"/>
<reference evidence="5" key="1">
    <citation type="submission" date="2016-05" db="EMBL/GenBank/DDBJ databases">
        <title>Comparative genomics of biotechnologically important yeasts.</title>
        <authorList>
            <consortium name="DOE Joint Genome Institute"/>
            <person name="Riley R."/>
            <person name="Haridas S."/>
            <person name="Wolfe K.H."/>
            <person name="Lopes M.R."/>
            <person name="Hittinger C.T."/>
            <person name="Goker M."/>
            <person name="Salamov A."/>
            <person name="Wisecaver J."/>
            <person name="Long T.M."/>
            <person name="Aerts A.L."/>
            <person name="Barry K."/>
            <person name="Choi C."/>
            <person name="Clum A."/>
            <person name="Coughlan A.Y."/>
            <person name="Deshpande S."/>
            <person name="Douglass A.P."/>
            <person name="Hanson S.J."/>
            <person name="Klenk H.-P."/>
            <person name="Labutti K."/>
            <person name="Lapidus A."/>
            <person name="Lindquist E."/>
            <person name="Lipzen A."/>
            <person name="Meier-Kolthoff J.P."/>
            <person name="Ohm R.A."/>
            <person name="Otillar R.P."/>
            <person name="Pangilinan J."/>
            <person name="Peng Y."/>
            <person name="Rokas A."/>
            <person name="Rosa C.A."/>
            <person name="Scheuner C."/>
            <person name="Sibirny A.A."/>
            <person name="Slot J.C."/>
            <person name="Stielow J.B."/>
            <person name="Sun H."/>
            <person name="Kurtzman C.P."/>
            <person name="Blackwell M."/>
            <person name="Grigoriev I.V."/>
            <person name="Jeffries T.W."/>
        </authorList>
    </citation>
    <scope>NUCLEOTIDE SEQUENCE [LARGE SCALE GENOMIC DNA]</scope>
    <source>
        <strain evidence="5">NRRL Y-1933</strain>
    </source>
</reference>
<organism evidence="4 5">
    <name type="scientific">Hyphopichia burtonii NRRL Y-1933</name>
    <dbReference type="NCBI Taxonomy" id="984485"/>
    <lineage>
        <taxon>Eukaryota</taxon>
        <taxon>Fungi</taxon>
        <taxon>Dikarya</taxon>
        <taxon>Ascomycota</taxon>
        <taxon>Saccharomycotina</taxon>
        <taxon>Pichiomycetes</taxon>
        <taxon>Debaryomycetaceae</taxon>
        <taxon>Hyphopichia</taxon>
    </lineage>
</organism>